<dbReference type="Pfam" id="PF02556">
    <property type="entry name" value="SecB"/>
    <property type="match status" value="1"/>
</dbReference>
<evidence type="ECO:0000256" key="2">
    <source>
        <dbReference type="ARBA" id="ARBA00022448"/>
    </source>
</evidence>
<reference evidence="7 8" key="1">
    <citation type="submission" date="2015-03" db="EMBL/GenBank/DDBJ databases">
        <title>Genome sequence of Kiloniella sp. P1-1, isolated from the gut microflora of Pacific white shrimp, Penaeus vannamei.</title>
        <authorList>
            <person name="Shao Z."/>
            <person name="Wang L."/>
            <person name="Li X."/>
        </authorList>
    </citation>
    <scope>NUCLEOTIDE SEQUENCE [LARGE SCALE GENOMIC DNA]</scope>
    <source>
        <strain evidence="7 8">P1-1</strain>
    </source>
</reference>
<accession>A0A0M2RBZ3</accession>
<dbReference type="SUPFAM" id="SSF54611">
    <property type="entry name" value="SecB-like"/>
    <property type="match status" value="1"/>
</dbReference>
<evidence type="ECO:0000256" key="4">
    <source>
        <dbReference type="ARBA" id="ARBA00023010"/>
    </source>
</evidence>
<dbReference type="OrthoDB" id="9795145at2"/>
<dbReference type="RefSeq" id="WP_046505673.1">
    <property type="nucleotide sequence ID" value="NZ_CBDDLU010000002.1"/>
</dbReference>
<organism evidence="7 8">
    <name type="scientific">Kiloniella litopenaei</name>
    <dbReference type="NCBI Taxonomy" id="1549748"/>
    <lineage>
        <taxon>Bacteria</taxon>
        <taxon>Pseudomonadati</taxon>
        <taxon>Pseudomonadota</taxon>
        <taxon>Alphaproteobacteria</taxon>
        <taxon>Rhodospirillales</taxon>
        <taxon>Kiloniellaceae</taxon>
        <taxon>Kiloniella</taxon>
    </lineage>
</organism>
<evidence type="ECO:0000313" key="7">
    <source>
        <dbReference type="EMBL" id="KKJ77123.1"/>
    </source>
</evidence>
<dbReference type="PATRIC" id="fig|1549748.8.peg.3731"/>
<proteinExistence type="inferred from homology"/>
<dbReference type="GO" id="GO:0051082">
    <property type="term" value="F:unfolded protein binding"/>
    <property type="evidence" value="ECO:0007669"/>
    <property type="project" value="InterPro"/>
</dbReference>
<dbReference type="PANTHER" id="PTHR36918:SF1">
    <property type="entry name" value="PROTEIN-EXPORT PROTEIN SECB"/>
    <property type="match status" value="1"/>
</dbReference>
<comment type="function">
    <text evidence="6">One of the proteins required for the normal export of preproteins out of the cell cytoplasm. It is a molecular chaperone that binds to a subset of precursor proteins, maintaining them in a translocation-competent state. It also specifically binds to its receptor SecA.</text>
</comment>
<comment type="similarity">
    <text evidence="1 6">Belongs to the SecB family.</text>
</comment>
<dbReference type="GO" id="GO:0005737">
    <property type="term" value="C:cytoplasm"/>
    <property type="evidence" value="ECO:0007669"/>
    <property type="project" value="UniProtKB-SubCell"/>
</dbReference>
<dbReference type="EMBL" id="LANI01000005">
    <property type="protein sequence ID" value="KKJ77123.1"/>
    <property type="molecule type" value="Genomic_DNA"/>
</dbReference>
<comment type="caution">
    <text evidence="7">The sequence shown here is derived from an EMBL/GenBank/DDBJ whole genome shotgun (WGS) entry which is preliminary data.</text>
</comment>
<gene>
    <name evidence="6" type="primary">secB</name>
    <name evidence="7" type="ORF">WH95_08590</name>
</gene>
<dbReference type="PANTHER" id="PTHR36918">
    <property type="match status" value="1"/>
</dbReference>
<keyword evidence="8" id="KW-1185">Reference proteome</keyword>
<evidence type="ECO:0000256" key="3">
    <source>
        <dbReference type="ARBA" id="ARBA00022927"/>
    </source>
</evidence>
<dbReference type="NCBIfam" id="TIGR00809">
    <property type="entry name" value="secB"/>
    <property type="match status" value="1"/>
</dbReference>
<dbReference type="PRINTS" id="PR01594">
    <property type="entry name" value="SECBCHAPRONE"/>
</dbReference>
<dbReference type="GO" id="GO:0006457">
    <property type="term" value="P:protein folding"/>
    <property type="evidence" value="ECO:0007669"/>
    <property type="project" value="UniProtKB-UniRule"/>
</dbReference>
<dbReference type="AlphaFoldDB" id="A0A0M2RBZ3"/>
<evidence type="ECO:0000313" key="8">
    <source>
        <dbReference type="Proteomes" id="UP000034491"/>
    </source>
</evidence>
<dbReference type="NCBIfam" id="NF004392">
    <property type="entry name" value="PRK05751.1-3"/>
    <property type="match status" value="1"/>
</dbReference>
<keyword evidence="3 6" id="KW-0653">Protein transport</keyword>
<evidence type="ECO:0000256" key="1">
    <source>
        <dbReference type="ARBA" id="ARBA00009990"/>
    </source>
</evidence>
<name>A0A0M2RBZ3_9PROT</name>
<dbReference type="Gene3D" id="3.10.420.10">
    <property type="entry name" value="SecB-like"/>
    <property type="match status" value="1"/>
</dbReference>
<dbReference type="InterPro" id="IPR035958">
    <property type="entry name" value="SecB-like_sf"/>
</dbReference>
<keyword evidence="2 6" id="KW-0813">Transport</keyword>
<evidence type="ECO:0000256" key="5">
    <source>
        <dbReference type="ARBA" id="ARBA00023186"/>
    </source>
</evidence>
<protein>
    <recommendedName>
        <fullName evidence="6">Protein-export protein SecB</fullName>
    </recommendedName>
</protein>
<dbReference type="GO" id="GO:0015031">
    <property type="term" value="P:protein transport"/>
    <property type="evidence" value="ECO:0007669"/>
    <property type="project" value="UniProtKB-UniRule"/>
</dbReference>
<comment type="subunit">
    <text evidence="6">Homotetramer, a dimer of dimers. One homotetramer interacts with 1 SecA dimer.</text>
</comment>
<dbReference type="Proteomes" id="UP000034491">
    <property type="component" value="Unassembled WGS sequence"/>
</dbReference>
<keyword evidence="5 6" id="KW-0143">Chaperone</keyword>
<keyword evidence="6" id="KW-0963">Cytoplasm</keyword>
<comment type="subcellular location">
    <subcellularLocation>
        <location evidence="6">Cytoplasm</location>
    </subcellularLocation>
</comment>
<dbReference type="GO" id="GO:0051262">
    <property type="term" value="P:protein tetramerization"/>
    <property type="evidence" value="ECO:0007669"/>
    <property type="project" value="InterPro"/>
</dbReference>
<dbReference type="InterPro" id="IPR003708">
    <property type="entry name" value="SecB"/>
</dbReference>
<dbReference type="HAMAP" id="MF_00821">
    <property type="entry name" value="SecB"/>
    <property type="match status" value="1"/>
</dbReference>
<sequence>MAEETTAQQQPLVIKMQFIKDLSFENPHSPMIYPMMSEKAPQLDINVDVTPTQLSDTAYEVVLNIRGSATIDDKTAFMIELDYGGVVTLAEGLEAQIVELLLMVESPRYLFPFARNIVADITRDGGFPPLIMNPIDFHQMFMQRKSEAAAAEANAEMAKDEKTADA</sequence>
<evidence type="ECO:0000256" key="6">
    <source>
        <dbReference type="HAMAP-Rule" id="MF_00821"/>
    </source>
</evidence>
<dbReference type="STRING" id="1549748.WH95_08590"/>
<keyword evidence="4 6" id="KW-0811">Translocation</keyword>